<name>A0A086J5G5_NEMA1</name>
<proteinExistence type="predicted"/>
<dbReference type="HOGENOM" id="CLU_009683_0_0_1"/>
<dbReference type="GeneID" id="77675434"/>
<keyword evidence="2" id="KW-1185">Reference proteome</keyword>
<protein>
    <submittedName>
        <fullName evidence="1">Uncharacterized protein</fullName>
    </submittedName>
</protein>
<evidence type="ECO:0000313" key="2">
    <source>
        <dbReference type="Proteomes" id="UP000054524"/>
    </source>
</evidence>
<dbReference type="RefSeq" id="XP_052905938.1">
    <property type="nucleotide sequence ID" value="XM_053048113.1"/>
</dbReference>
<gene>
    <name evidence="1" type="ORF">NESG_00461</name>
</gene>
<sequence length="1022" mass="120390">MLSATKCSPLKRNSQMPMHKGIIARDLEICRIKQQEKVRTICRVKITMLIWLLSLCKIWEKILVEDRLRSIQIVAAPSDGRKKKDSSERRIHLILREEAWNIGIIHRKRFLSPEIQLSHSIAVLKDISKEAETLKNNSKFTSKSPIYMHARDFTKDKVRDKLPYEDGLLNYKQDYFTTLLEMFPSLDGYASIWTDRNDSFYAFINKEDVKEHKYDILGCLFLLANGVNVPLKFKKTRNRVSLVLKKADNKEDYFRVSINTFDKANKEGTWFPNMQKIMYERNAVSVVNFFIKNRKKRIIKERKRTLGMAACDNLLEKRRFVDGPGFLIQTYICHSIESTEEMVLFEKKVYSLLSEYIGYEEEIIEGSKTKQLWRNLKGGCMEQEDANLEDLMYMEKLAIFNSCFVNIKKESTDSQGKDIIYPARMLYNDFIKHQENLLYFEPTEKAVISEENLKNQVKFTDYTEIALLGMFCWAVYNKEKNIYTIDHIKTPSEELKNFFKKHKNMYGAVTQGVLNDWKKVLCNLDNPNIRYTQQNKTQLMPGLVNILYVIKEITGIGKKKEIDKIKERINQINNYDMTEEITLYKEISASPEISKKEKVFIEKNIINIIKSIEMKKKILLENRLKNAENVEAAIIKLEIQTLENIMKENNKKSTQAYIKSYFVQGKTLKIILGNDIRNYLTKVIKNIALYNSINIEFCEVKTQKKGFCDIFERLKIDYDRNNLTEKDKNLIHPYFYEFNLFPLNSCDKKELKWTPSFRIFRKEFPSEEENTSIINEFNLCLNEKIEIIRPRERNNEISNPNITREFIFDYTKCCKNIHTLLLSPLICTPKHKIEILWEIFLYVTDKNIRNTHPLVYLADNIVKNMHLINDKDAIFMVHSLNSTENYHPNITIDKNAYQEPLYFINTLGKVIELANTTVLPSYKTHADIIIKLIINFQENLLNNNDYFDLELFNNQLSTINIPILIKILTLNGSTQYYMTRIIKVINEKKDHPNHTHKNHNSHFLRWITLVIRQSTTEPPLLP</sequence>
<dbReference type="AlphaFoldDB" id="A0A086J5G5"/>
<dbReference type="EMBL" id="AKIJ01000001">
    <property type="protein sequence ID" value="KFG27383.1"/>
    <property type="molecule type" value="Genomic_DNA"/>
</dbReference>
<evidence type="ECO:0000313" key="1">
    <source>
        <dbReference type="EMBL" id="KFG27383.1"/>
    </source>
</evidence>
<comment type="caution">
    <text evidence="1">The sequence shown here is derived from an EMBL/GenBank/DDBJ whole genome shotgun (WGS) entry which is preliminary data.</text>
</comment>
<dbReference type="Proteomes" id="UP000054524">
    <property type="component" value="Unassembled WGS sequence"/>
</dbReference>
<reference evidence="1 2" key="1">
    <citation type="journal article" date="2014" name="Genome Announc.">
        <title>Genome Sequence of the Microsporidian Species Nematocida sp1 Strain ERTm6 (ATCC PRA-372).</title>
        <authorList>
            <person name="Bakowski M.A."/>
            <person name="Priest M."/>
            <person name="Young S."/>
            <person name="Cuomo C.A."/>
            <person name="Troemel E.R."/>
        </authorList>
    </citation>
    <scope>NUCLEOTIDE SEQUENCE [LARGE SCALE GENOMIC DNA]</scope>
    <source>
        <strain evidence="1 2">ERTm6</strain>
    </source>
</reference>
<organism evidence="1 2">
    <name type="scientific">Nematocida ausubeli (strain ATCC PRA-371 / ERTm2)</name>
    <name type="common">Nematode killer fungus</name>
    <dbReference type="NCBI Taxonomy" id="1913371"/>
    <lineage>
        <taxon>Eukaryota</taxon>
        <taxon>Fungi</taxon>
        <taxon>Fungi incertae sedis</taxon>
        <taxon>Microsporidia</taxon>
        <taxon>Nematocida</taxon>
    </lineage>
</organism>
<accession>A0A086J5G5</accession>